<gene>
    <name evidence="2" type="ORF">LTR09_008043</name>
</gene>
<protein>
    <recommendedName>
        <fullName evidence="1">BTB domain-containing protein</fullName>
    </recommendedName>
</protein>
<name>A0AAJ0DB53_9PEZI</name>
<dbReference type="SUPFAM" id="SSF54695">
    <property type="entry name" value="POZ domain"/>
    <property type="match status" value="1"/>
</dbReference>
<reference evidence="2" key="1">
    <citation type="submission" date="2023-04" db="EMBL/GenBank/DDBJ databases">
        <title>Black Yeasts Isolated from many extreme environments.</title>
        <authorList>
            <person name="Coleine C."/>
            <person name="Stajich J.E."/>
            <person name="Selbmann L."/>
        </authorList>
    </citation>
    <scope>NUCLEOTIDE SEQUENCE</scope>
    <source>
        <strain evidence="2">CCFEE 5312</strain>
    </source>
</reference>
<dbReference type="PANTHER" id="PTHR24413">
    <property type="entry name" value="SPECKLE-TYPE POZ PROTEIN"/>
    <property type="match status" value="1"/>
</dbReference>
<organism evidence="2 3">
    <name type="scientific">Extremus antarcticus</name>
    <dbReference type="NCBI Taxonomy" id="702011"/>
    <lineage>
        <taxon>Eukaryota</taxon>
        <taxon>Fungi</taxon>
        <taxon>Dikarya</taxon>
        <taxon>Ascomycota</taxon>
        <taxon>Pezizomycotina</taxon>
        <taxon>Dothideomycetes</taxon>
        <taxon>Dothideomycetidae</taxon>
        <taxon>Mycosphaerellales</taxon>
        <taxon>Extremaceae</taxon>
        <taxon>Extremus</taxon>
    </lineage>
</organism>
<dbReference type="CDD" id="cd18186">
    <property type="entry name" value="BTB_POZ_ZBTB_KLHL-like"/>
    <property type="match status" value="1"/>
</dbReference>
<evidence type="ECO:0000313" key="3">
    <source>
        <dbReference type="Proteomes" id="UP001271007"/>
    </source>
</evidence>
<sequence>MDPTTPMGDISRYFDSAKHSDVTIKFSGHELKAHKIRLCCASDYFRGAFEGNFQEASSNILELHYDDPDAIKGLVAWVYGLYYDGRGTFSPSPCQPTSGDLRWARRHLVNLFAAAKKYLVLSLSEHMKNRTSAVESYDFLYALISLTPGTGYPPAIEEMVGYLYDPARDPASELRKTLVGLVAWRLELFLGDEEARKKTRTLIIDEEEFGSDLLTRARQGGAVSLATGDWRKALECMYEDVPAGSNDGD</sequence>
<dbReference type="SMART" id="SM00225">
    <property type="entry name" value="BTB"/>
    <property type="match status" value="1"/>
</dbReference>
<dbReference type="EMBL" id="JAWDJX010000030">
    <property type="protein sequence ID" value="KAK3050677.1"/>
    <property type="molecule type" value="Genomic_DNA"/>
</dbReference>
<comment type="caution">
    <text evidence="2">The sequence shown here is derived from an EMBL/GenBank/DDBJ whole genome shotgun (WGS) entry which is preliminary data.</text>
</comment>
<proteinExistence type="predicted"/>
<dbReference type="InterPro" id="IPR000210">
    <property type="entry name" value="BTB/POZ_dom"/>
</dbReference>
<evidence type="ECO:0000259" key="1">
    <source>
        <dbReference type="PROSITE" id="PS50097"/>
    </source>
</evidence>
<evidence type="ECO:0000313" key="2">
    <source>
        <dbReference type="EMBL" id="KAK3050677.1"/>
    </source>
</evidence>
<dbReference type="InterPro" id="IPR011333">
    <property type="entry name" value="SKP1/BTB/POZ_sf"/>
</dbReference>
<dbReference type="Gene3D" id="3.30.710.10">
    <property type="entry name" value="Potassium Channel Kv1.1, Chain A"/>
    <property type="match status" value="1"/>
</dbReference>
<accession>A0AAJ0DB53</accession>
<feature type="domain" description="BTB" evidence="1">
    <location>
        <begin position="20"/>
        <end position="79"/>
    </location>
</feature>
<dbReference type="PROSITE" id="PS50097">
    <property type="entry name" value="BTB"/>
    <property type="match status" value="1"/>
</dbReference>
<keyword evidence="3" id="KW-1185">Reference proteome</keyword>
<dbReference type="AlphaFoldDB" id="A0AAJ0DB53"/>
<dbReference type="Proteomes" id="UP001271007">
    <property type="component" value="Unassembled WGS sequence"/>
</dbReference>
<dbReference type="Pfam" id="PF00651">
    <property type="entry name" value="BTB"/>
    <property type="match status" value="1"/>
</dbReference>